<accession>A0A9D1II10</accession>
<feature type="domain" description="ATPase AAA-type core" evidence="1">
    <location>
        <begin position="46"/>
        <end position="153"/>
    </location>
</feature>
<dbReference type="GO" id="GO:0005524">
    <property type="term" value="F:ATP binding"/>
    <property type="evidence" value="ECO:0007669"/>
    <property type="project" value="UniProtKB-KW"/>
</dbReference>
<dbReference type="EMBL" id="DVMY01000057">
    <property type="protein sequence ID" value="HIU37290.1"/>
    <property type="molecule type" value="Genomic_DNA"/>
</dbReference>
<comment type="caution">
    <text evidence="2">The sequence shown here is derived from an EMBL/GenBank/DDBJ whole genome shotgun (WGS) entry which is preliminary data.</text>
</comment>
<organism evidence="2 3">
    <name type="scientific">Candidatus Aphodousia faecigallinarum</name>
    <dbReference type="NCBI Taxonomy" id="2840677"/>
    <lineage>
        <taxon>Bacteria</taxon>
        <taxon>Pseudomonadati</taxon>
        <taxon>Pseudomonadota</taxon>
        <taxon>Betaproteobacteria</taxon>
        <taxon>Burkholderiales</taxon>
        <taxon>Sutterellaceae</taxon>
        <taxon>Sutterellaceae incertae sedis</taxon>
        <taxon>Candidatus Aphodousia</taxon>
    </lineage>
</organism>
<dbReference type="PANTHER" id="PTHR40396">
    <property type="entry name" value="ATPASE-LIKE PROTEIN"/>
    <property type="match status" value="1"/>
</dbReference>
<dbReference type="Gene3D" id="3.40.50.300">
    <property type="entry name" value="P-loop containing nucleotide triphosphate hydrolases"/>
    <property type="match status" value="1"/>
</dbReference>
<evidence type="ECO:0000313" key="3">
    <source>
        <dbReference type="Proteomes" id="UP000824083"/>
    </source>
</evidence>
<dbReference type="SUPFAM" id="SSF52540">
    <property type="entry name" value="P-loop containing nucleoside triphosphate hydrolases"/>
    <property type="match status" value="1"/>
</dbReference>
<dbReference type="Pfam" id="PF13304">
    <property type="entry name" value="AAA_21"/>
    <property type="match status" value="2"/>
</dbReference>
<dbReference type="PANTHER" id="PTHR40396:SF1">
    <property type="entry name" value="ATPASE AAA-TYPE CORE DOMAIN-CONTAINING PROTEIN"/>
    <property type="match status" value="1"/>
</dbReference>
<keyword evidence="2" id="KW-0067">ATP-binding</keyword>
<dbReference type="Proteomes" id="UP000824083">
    <property type="component" value="Unassembled WGS sequence"/>
</dbReference>
<keyword evidence="2" id="KW-0547">Nucleotide-binding</keyword>
<name>A0A9D1II10_9BURK</name>
<reference evidence="2" key="1">
    <citation type="submission" date="2020-10" db="EMBL/GenBank/DDBJ databases">
        <authorList>
            <person name="Gilroy R."/>
        </authorList>
    </citation>
    <scope>NUCLEOTIDE SEQUENCE</scope>
    <source>
        <strain evidence="2">7463</strain>
    </source>
</reference>
<dbReference type="AlphaFoldDB" id="A0A9D1II10"/>
<evidence type="ECO:0000313" key="2">
    <source>
        <dbReference type="EMBL" id="HIU37290.1"/>
    </source>
</evidence>
<dbReference type="InterPro" id="IPR003959">
    <property type="entry name" value="ATPase_AAA_core"/>
</dbReference>
<evidence type="ECO:0000259" key="1">
    <source>
        <dbReference type="Pfam" id="PF13304"/>
    </source>
</evidence>
<proteinExistence type="predicted"/>
<dbReference type="InterPro" id="IPR027417">
    <property type="entry name" value="P-loop_NTPase"/>
</dbReference>
<feature type="domain" description="ATPase AAA-type core" evidence="1">
    <location>
        <begin position="277"/>
        <end position="380"/>
    </location>
</feature>
<sequence length="452" mass="52103">MLLYFSLSNWGMIRDELNLSLIAQREQAHEERLRSLLKFKKRVLPIAAIYGPNASGKTTIIEAMQFAKEFVLVGTRNRSDKIARQYFRLDKAYQDEPSQFGFVFTRDGLVYEYKFAVNDCEVVYETLKQITVNSEKIIFNREGQKGEILSNPLKDSNYAQAYIDGCAPNKLYITNLISQGNQALGFVYQWFANIQILTPNEVFGGFTQYSKKQSFLSQTGSAFFNHLKTGICGFSEKEVLSERFPIPEMMKKQLQTNPAAEIPIRTPIGDLYVARWDGEEQKVRVFQINTMHHAKDGTEIDFSVSSESDGTRRLMDLLPMFLGLYWANKNRQPTVCFVDEIDRSLHPLLLKRVLTDYLATLDKDFVAQLIFTTHNAELIDQDILRRDEILFLQREEIGSCALNKLSDFRDEKGKAVRFDSLIRKRYLRGDFGGVPELPFVNLFELMDAEREV</sequence>
<gene>
    <name evidence="2" type="ORF">IAC56_03330</name>
</gene>
<reference evidence="2" key="2">
    <citation type="journal article" date="2021" name="PeerJ">
        <title>Extensive microbial diversity within the chicken gut microbiome revealed by metagenomics and culture.</title>
        <authorList>
            <person name="Gilroy R."/>
            <person name="Ravi A."/>
            <person name="Getino M."/>
            <person name="Pursley I."/>
            <person name="Horton D.L."/>
            <person name="Alikhan N.F."/>
            <person name="Baker D."/>
            <person name="Gharbi K."/>
            <person name="Hall N."/>
            <person name="Watson M."/>
            <person name="Adriaenssens E.M."/>
            <person name="Foster-Nyarko E."/>
            <person name="Jarju S."/>
            <person name="Secka A."/>
            <person name="Antonio M."/>
            <person name="Oren A."/>
            <person name="Chaudhuri R.R."/>
            <person name="La Ragione R."/>
            <person name="Hildebrand F."/>
            <person name="Pallen M.J."/>
        </authorList>
    </citation>
    <scope>NUCLEOTIDE SEQUENCE</scope>
    <source>
        <strain evidence="2">7463</strain>
    </source>
</reference>
<protein>
    <submittedName>
        <fullName evidence="2">ATP-binding protein</fullName>
    </submittedName>
</protein>
<dbReference type="GO" id="GO:0016887">
    <property type="term" value="F:ATP hydrolysis activity"/>
    <property type="evidence" value="ECO:0007669"/>
    <property type="project" value="InterPro"/>
</dbReference>